<comment type="subcellular location">
    <subcellularLocation>
        <location evidence="1">Secreted</location>
    </subcellularLocation>
</comment>
<dbReference type="Pfam" id="PF00353">
    <property type="entry name" value="HemolysinCabind"/>
    <property type="match status" value="8"/>
</dbReference>
<dbReference type="RefSeq" id="WP_268942903.1">
    <property type="nucleotide sequence ID" value="NZ_JAPTYD010000024.1"/>
</dbReference>
<comment type="caution">
    <text evidence="3">The sequence shown here is derived from an EMBL/GenBank/DDBJ whole genome shotgun (WGS) entry which is preliminary data.</text>
</comment>
<dbReference type="InterPro" id="IPR018511">
    <property type="entry name" value="Hemolysin-typ_Ca-bd_CS"/>
</dbReference>
<reference evidence="3" key="1">
    <citation type="submission" date="2022-12" db="EMBL/GenBank/DDBJ databases">
        <title>Paracoccus sp. EF6 isolated from a lake water.</title>
        <authorList>
            <person name="Liu H."/>
        </authorList>
    </citation>
    <scope>NUCLEOTIDE SEQUENCE</scope>
    <source>
        <strain evidence="3">EF6</strain>
    </source>
</reference>
<dbReference type="PRINTS" id="PR00313">
    <property type="entry name" value="CABNDNGRPT"/>
</dbReference>
<proteinExistence type="predicted"/>
<accession>A0ABT4J6V1</accession>
<protein>
    <submittedName>
        <fullName evidence="3">Calcium-binding protein</fullName>
    </submittedName>
</protein>
<keyword evidence="2" id="KW-0964">Secreted</keyword>
<evidence type="ECO:0000256" key="2">
    <source>
        <dbReference type="ARBA" id="ARBA00022525"/>
    </source>
</evidence>
<dbReference type="SUPFAM" id="SSF51120">
    <property type="entry name" value="beta-Roll"/>
    <property type="match status" value="6"/>
</dbReference>
<sequence length="748" mass="78555">MAVFTGKNSWSDRDAIGQYYGNNTTGNDIINLLDGDDYANAGTGNDVVDGGYGNDSLEGDAGQDTMRGGFGDDYLEGQAGADTLYGGYGDDRLYGDGYYSSGADLGDALYGGEGNDSLYGGSGGDILDGGNGDDTFIVGSFSEMSGDRINGGAGIDLLEASYKLATSRIVFNAKDYLTSYTAPGNIIIQNVERYEIRGSDFNDQLSGGEMKDELQGGLGSDLLNGRGGEDSLFGGHGNDTLQGGNGNDSLYGDLVGYIDWDEGDYYWNPRGNDVIHGGLGDDAIAGGALNDRLFGEDGHDSAKGETGNDFLDGARGRDTLEGGAGSDTILGGAEADELYSDAFLDFDNTLEWDNLEGGAGSDIIWAGIGDRAIGGDFAGTVDTIRMTFAYVWNSNIGVTYNLATQGQTLTTLANGTKVDGFEVLEFYGGDGVDRVTAGSLNDILSGGGGGDVLVGGAGNDALDGQGGVDILRGGAGDDTFNDSDDTDLRMSDTAYGEAGNDVFNDGYGADKLYGNEGQDVFHLGSYFREEDYLGDTVDGGLGYDQLDYTDADLSVYIDLVSQAANAGAARNDRIFNIEDITGSGHDDYLLGNATANTLRGGGQDDVLNGRGGNDVLEGGAGADNMTGGLGQDHFVLEQDDGFLSHDPYWPHDVITDFQKGVDKLAVLESEFDVDSFNFRLLNQMSHVAATNGPTFVFETDAHRLWFDEDGRGQDTDGDGLIDTNIDAVLIGTLNSINGLTKNDFAFFD</sequence>
<dbReference type="InterPro" id="IPR001343">
    <property type="entry name" value="Hemolysn_Ca-bd"/>
</dbReference>
<dbReference type="PANTHER" id="PTHR38340">
    <property type="entry name" value="S-LAYER PROTEIN"/>
    <property type="match status" value="1"/>
</dbReference>
<dbReference type="Proteomes" id="UP001149822">
    <property type="component" value="Unassembled WGS sequence"/>
</dbReference>
<evidence type="ECO:0000313" key="3">
    <source>
        <dbReference type="EMBL" id="MCZ0962850.1"/>
    </source>
</evidence>
<evidence type="ECO:0000256" key="1">
    <source>
        <dbReference type="ARBA" id="ARBA00004613"/>
    </source>
</evidence>
<dbReference type="PANTHER" id="PTHR38340:SF1">
    <property type="entry name" value="S-LAYER PROTEIN"/>
    <property type="match status" value="1"/>
</dbReference>
<name>A0ABT4J6V1_9RHOB</name>
<evidence type="ECO:0000313" key="4">
    <source>
        <dbReference type="Proteomes" id="UP001149822"/>
    </source>
</evidence>
<dbReference type="EMBL" id="JAPTYD010000024">
    <property type="protein sequence ID" value="MCZ0962850.1"/>
    <property type="molecule type" value="Genomic_DNA"/>
</dbReference>
<gene>
    <name evidence="3" type="ORF">OU682_14610</name>
</gene>
<dbReference type="InterPro" id="IPR050557">
    <property type="entry name" value="RTX_toxin/Mannuronan_C5-epim"/>
</dbReference>
<dbReference type="PROSITE" id="PS00330">
    <property type="entry name" value="HEMOLYSIN_CALCIUM"/>
    <property type="match status" value="8"/>
</dbReference>
<organism evidence="3 4">
    <name type="scientific">Paracoccus benzoatiresistens</name>
    <dbReference type="NCBI Taxonomy" id="2997341"/>
    <lineage>
        <taxon>Bacteria</taxon>
        <taxon>Pseudomonadati</taxon>
        <taxon>Pseudomonadota</taxon>
        <taxon>Alphaproteobacteria</taxon>
        <taxon>Rhodobacterales</taxon>
        <taxon>Paracoccaceae</taxon>
        <taxon>Paracoccus</taxon>
    </lineage>
</organism>
<dbReference type="Gene3D" id="2.150.10.10">
    <property type="entry name" value="Serralysin-like metalloprotease, C-terminal"/>
    <property type="match status" value="7"/>
</dbReference>
<keyword evidence="4" id="KW-1185">Reference proteome</keyword>
<dbReference type="InterPro" id="IPR011049">
    <property type="entry name" value="Serralysin-like_metalloprot_C"/>
</dbReference>